<sequence>MKYIKSCKILGLSDIESSNITLEILKRQYRAKALQYHPDKNKASDAAAKFQEIHDAYEYLMLYQGFSQKNPDDDGNDVECDEEEPSDYQSFLMSFLKNIMKGETRSSLFYTIINRVVMTCEKTAFDTLSKLEKSTLIKTYEILKKYKDSLHFSESFIKNVGELIQEKTKDDECVILNPTINDLFENNLYKLTKDEKVYIIPLWHHELVYDHSGNDLYVKCNPMLPENIEIDENNNLHVQVTLKIRDIWEKPTINIELGKHIISVPPSTFKLVKKQMILYGKQGISKINSIDIYDIQRKSDIYLTIILEI</sequence>
<dbReference type="InterPro" id="IPR036869">
    <property type="entry name" value="J_dom_sf"/>
</dbReference>
<dbReference type="EMBL" id="MN739532">
    <property type="protein sequence ID" value="QHT11227.1"/>
    <property type="molecule type" value="Genomic_DNA"/>
</dbReference>
<dbReference type="Pfam" id="PF00226">
    <property type="entry name" value="DnaJ"/>
    <property type="match status" value="1"/>
</dbReference>
<proteinExistence type="predicted"/>
<accession>A0A6C0D3Y8</accession>
<dbReference type="PRINTS" id="PR00625">
    <property type="entry name" value="JDOMAIN"/>
</dbReference>
<name>A0A6C0D3Y8_9ZZZZ</name>
<dbReference type="SUPFAM" id="SSF46565">
    <property type="entry name" value="Chaperone J-domain"/>
    <property type="match status" value="1"/>
</dbReference>
<dbReference type="SMART" id="SM00271">
    <property type="entry name" value="DnaJ"/>
    <property type="match status" value="1"/>
</dbReference>
<dbReference type="AlphaFoldDB" id="A0A6C0D3Y8"/>
<dbReference type="InterPro" id="IPR001623">
    <property type="entry name" value="DnaJ_domain"/>
</dbReference>
<evidence type="ECO:0000313" key="2">
    <source>
        <dbReference type="EMBL" id="QHT11227.1"/>
    </source>
</evidence>
<dbReference type="PROSITE" id="PS50076">
    <property type="entry name" value="DNAJ_2"/>
    <property type="match status" value="1"/>
</dbReference>
<dbReference type="Gene3D" id="1.10.287.110">
    <property type="entry name" value="DnaJ domain"/>
    <property type="match status" value="1"/>
</dbReference>
<protein>
    <recommendedName>
        <fullName evidence="1">J domain-containing protein</fullName>
    </recommendedName>
</protein>
<evidence type="ECO:0000259" key="1">
    <source>
        <dbReference type="PROSITE" id="PS50076"/>
    </source>
</evidence>
<dbReference type="InterPro" id="IPR050817">
    <property type="entry name" value="DjlA_DnaK_co-chaperone"/>
</dbReference>
<dbReference type="PANTHER" id="PTHR24074">
    <property type="entry name" value="CO-CHAPERONE PROTEIN DJLA"/>
    <property type="match status" value="1"/>
</dbReference>
<reference evidence="2" key="1">
    <citation type="journal article" date="2020" name="Nature">
        <title>Giant virus diversity and host interactions through global metagenomics.</title>
        <authorList>
            <person name="Schulz F."/>
            <person name="Roux S."/>
            <person name="Paez-Espino D."/>
            <person name="Jungbluth S."/>
            <person name="Walsh D.A."/>
            <person name="Denef V.J."/>
            <person name="McMahon K.D."/>
            <person name="Konstantinidis K.T."/>
            <person name="Eloe-Fadrosh E.A."/>
            <person name="Kyrpides N.C."/>
            <person name="Woyke T."/>
        </authorList>
    </citation>
    <scope>NUCLEOTIDE SEQUENCE</scope>
    <source>
        <strain evidence="2">GVMAG-M-3300023174-111</strain>
    </source>
</reference>
<dbReference type="CDD" id="cd06257">
    <property type="entry name" value="DnaJ"/>
    <property type="match status" value="1"/>
</dbReference>
<feature type="domain" description="J" evidence="1">
    <location>
        <begin position="5"/>
        <end position="75"/>
    </location>
</feature>
<organism evidence="2">
    <name type="scientific">viral metagenome</name>
    <dbReference type="NCBI Taxonomy" id="1070528"/>
    <lineage>
        <taxon>unclassified sequences</taxon>
        <taxon>metagenomes</taxon>
        <taxon>organismal metagenomes</taxon>
    </lineage>
</organism>